<accession>A0A915CBN3</accession>
<name>A0A915CBN3_PARUN</name>
<sequence length="134" mass="14619">DILSNVLSMSASDFMARRLLGASKTSPVPSCASSPGDVSPLLSTVSRSNDLFASTADYAAAMQLMQLHVLCQPSLFNAFFAQIAQLGAFNNLYKEVSKDVHIDALRERKRASSQNGDEIHTKRSKGLRRLTDDK</sequence>
<evidence type="ECO:0000313" key="3">
    <source>
        <dbReference type="WBParaSite" id="PgR110_g017_t01"/>
    </source>
</evidence>
<protein>
    <submittedName>
        <fullName evidence="3">Uncharacterized protein</fullName>
    </submittedName>
</protein>
<dbReference type="Proteomes" id="UP000887569">
    <property type="component" value="Unplaced"/>
</dbReference>
<dbReference type="AlphaFoldDB" id="A0A915CBN3"/>
<dbReference type="WBParaSite" id="PgR110_g017_t01">
    <property type="protein sequence ID" value="PgR110_g017_t01"/>
    <property type="gene ID" value="PgR110_g017"/>
</dbReference>
<organism evidence="2 3">
    <name type="scientific">Parascaris univalens</name>
    <name type="common">Nematode worm</name>
    <dbReference type="NCBI Taxonomy" id="6257"/>
    <lineage>
        <taxon>Eukaryota</taxon>
        <taxon>Metazoa</taxon>
        <taxon>Ecdysozoa</taxon>
        <taxon>Nematoda</taxon>
        <taxon>Chromadorea</taxon>
        <taxon>Rhabditida</taxon>
        <taxon>Spirurina</taxon>
        <taxon>Ascaridomorpha</taxon>
        <taxon>Ascaridoidea</taxon>
        <taxon>Ascarididae</taxon>
        <taxon>Parascaris</taxon>
    </lineage>
</organism>
<evidence type="ECO:0000256" key="1">
    <source>
        <dbReference type="SAM" id="MobiDB-lite"/>
    </source>
</evidence>
<reference evidence="3" key="1">
    <citation type="submission" date="2022-11" db="UniProtKB">
        <authorList>
            <consortium name="WormBaseParasite"/>
        </authorList>
    </citation>
    <scope>IDENTIFICATION</scope>
</reference>
<evidence type="ECO:0000313" key="2">
    <source>
        <dbReference type="Proteomes" id="UP000887569"/>
    </source>
</evidence>
<proteinExistence type="predicted"/>
<feature type="region of interest" description="Disordered" evidence="1">
    <location>
        <begin position="107"/>
        <end position="134"/>
    </location>
</feature>
<keyword evidence="2" id="KW-1185">Reference proteome</keyword>